<evidence type="ECO:0000256" key="9">
    <source>
        <dbReference type="SAM" id="Phobius"/>
    </source>
</evidence>
<proteinExistence type="inferred from homology"/>
<evidence type="ECO:0000256" key="7">
    <source>
        <dbReference type="ARBA" id="ARBA00023224"/>
    </source>
</evidence>
<name>A0ABV0RNB3_9TELE</name>
<dbReference type="PROSITE" id="PS50262">
    <property type="entry name" value="G_PROTEIN_RECEP_F1_2"/>
    <property type="match status" value="1"/>
</dbReference>
<dbReference type="InterPro" id="IPR050119">
    <property type="entry name" value="CCR1-9-like"/>
</dbReference>
<accession>A0ABV0RNB3</accession>
<feature type="transmembrane region" description="Helical" evidence="9">
    <location>
        <begin position="46"/>
        <end position="66"/>
    </location>
</feature>
<evidence type="ECO:0000256" key="5">
    <source>
        <dbReference type="ARBA" id="ARBA00023136"/>
    </source>
</evidence>
<keyword evidence="5 9" id="KW-0472">Membrane</keyword>
<dbReference type="PROSITE" id="PS00237">
    <property type="entry name" value="G_PROTEIN_RECEP_F1_1"/>
    <property type="match status" value="1"/>
</dbReference>
<evidence type="ECO:0000256" key="1">
    <source>
        <dbReference type="ARBA" id="ARBA00004370"/>
    </source>
</evidence>
<feature type="transmembrane region" description="Helical" evidence="9">
    <location>
        <begin position="6"/>
        <end position="25"/>
    </location>
</feature>
<dbReference type="PANTHER" id="PTHR10489">
    <property type="entry name" value="CELL ADHESION MOLECULE"/>
    <property type="match status" value="1"/>
</dbReference>
<keyword evidence="6 8" id="KW-0675">Receptor</keyword>
<dbReference type="PRINTS" id="PR00237">
    <property type="entry name" value="GPCRRHODOPSN"/>
</dbReference>
<dbReference type="InterPro" id="IPR017452">
    <property type="entry name" value="GPCR_Rhodpsn_7TM"/>
</dbReference>
<dbReference type="Pfam" id="PF00001">
    <property type="entry name" value="7tm_1"/>
    <property type="match status" value="1"/>
</dbReference>
<dbReference type="SUPFAM" id="SSF81321">
    <property type="entry name" value="Family A G protein-coupled receptor-like"/>
    <property type="match status" value="1"/>
</dbReference>
<evidence type="ECO:0000256" key="2">
    <source>
        <dbReference type="ARBA" id="ARBA00022692"/>
    </source>
</evidence>
<dbReference type="PANTHER" id="PTHR10489:SF594">
    <property type="entry name" value="C-X-C CHEMOKINE RECEPTOR TYPE 4"/>
    <property type="match status" value="1"/>
</dbReference>
<keyword evidence="4 8" id="KW-0297">G-protein coupled receptor</keyword>
<dbReference type="Proteomes" id="UP001434883">
    <property type="component" value="Unassembled WGS sequence"/>
</dbReference>
<comment type="similarity">
    <text evidence="8">Belongs to the G-protein coupled receptor 1 family.</text>
</comment>
<evidence type="ECO:0000256" key="3">
    <source>
        <dbReference type="ARBA" id="ARBA00022989"/>
    </source>
</evidence>
<keyword evidence="3 9" id="KW-1133">Transmembrane helix</keyword>
<dbReference type="InterPro" id="IPR000276">
    <property type="entry name" value="GPCR_Rhodpsn"/>
</dbReference>
<evidence type="ECO:0000256" key="4">
    <source>
        <dbReference type="ARBA" id="ARBA00023040"/>
    </source>
</evidence>
<evidence type="ECO:0000313" key="12">
    <source>
        <dbReference type="Proteomes" id="UP001434883"/>
    </source>
</evidence>
<reference evidence="11 12" key="1">
    <citation type="submission" date="2021-06" db="EMBL/GenBank/DDBJ databases">
        <authorList>
            <person name="Palmer J.M."/>
        </authorList>
    </citation>
    <scope>NUCLEOTIDE SEQUENCE [LARGE SCALE GENOMIC DNA]</scope>
    <source>
        <strain evidence="11 12">XC_2019</strain>
        <tissue evidence="11">Muscle</tissue>
    </source>
</reference>
<evidence type="ECO:0000256" key="8">
    <source>
        <dbReference type="RuleBase" id="RU000688"/>
    </source>
</evidence>
<keyword evidence="12" id="KW-1185">Reference proteome</keyword>
<evidence type="ECO:0000256" key="6">
    <source>
        <dbReference type="ARBA" id="ARBA00023170"/>
    </source>
</evidence>
<comment type="caution">
    <text evidence="11">The sequence shown here is derived from an EMBL/GenBank/DDBJ whole genome shotgun (WGS) entry which is preliminary data.</text>
</comment>
<sequence>MSVHVIYTANLYSSVLILAFINLDRYLAVVRATDSQTTRKLLASRVIYVGAWLPAVILTVPDLVFACLQDVHDVSSSGYLFTEDGVKSVASSVICQRIYPAESALTWTTVFCFHNILVDFVLPGWSSSSATVSSSPVSSEEPRASYEVQQAVETWISITELLAYFHCCPNPILYAFFSVIFNQTARGLLAIIIC</sequence>
<dbReference type="Gene3D" id="1.20.1070.10">
    <property type="entry name" value="Rhodopsin 7-helix transmembrane proteins"/>
    <property type="match status" value="2"/>
</dbReference>
<gene>
    <name evidence="11" type="ORF">XENOCAPTIV_002405</name>
</gene>
<comment type="subcellular location">
    <subcellularLocation>
        <location evidence="1">Membrane</location>
    </subcellularLocation>
</comment>
<evidence type="ECO:0000313" key="11">
    <source>
        <dbReference type="EMBL" id="MEQ2209679.1"/>
    </source>
</evidence>
<protein>
    <recommendedName>
        <fullName evidence="10">G-protein coupled receptors family 1 profile domain-containing protein</fullName>
    </recommendedName>
</protein>
<keyword evidence="7 8" id="KW-0807">Transducer</keyword>
<keyword evidence="2 8" id="KW-0812">Transmembrane</keyword>
<dbReference type="EMBL" id="JAHRIN010051655">
    <property type="protein sequence ID" value="MEQ2209679.1"/>
    <property type="molecule type" value="Genomic_DNA"/>
</dbReference>
<organism evidence="11 12">
    <name type="scientific">Xenoophorus captivus</name>
    <dbReference type="NCBI Taxonomy" id="1517983"/>
    <lineage>
        <taxon>Eukaryota</taxon>
        <taxon>Metazoa</taxon>
        <taxon>Chordata</taxon>
        <taxon>Craniata</taxon>
        <taxon>Vertebrata</taxon>
        <taxon>Euteleostomi</taxon>
        <taxon>Actinopterygii</taxon>
        <taxon>Neopterygii</taxon>
        <taxon>Teleostei</taxon>
        <taxon>Neoteleostei</taxon>
        <taxon>Acanthomorphata</taxon>
        <taxon>Ovalentaria</taxon>
        <taxon>Atherinomorphae</taxon>
        <taxon>Cyprinodontiformes</taxon>
        <taxon>Goodeidae</taxon>
        <taxon>Xenoophorus</taxon>
    </lineage>
</organism>
<evidence type="ECO:0000259" key="10">
    <source>
        <dbReference type="PROSITE" id="PS50262"/>
    </source>
</evidence>
<feature type="domain" description="G-protein coupled receptors family 1 profile" evidence="10">
    <location>
        <begin position="1"/>
        <end position="123"/>
    </location>
</feature>